<dbReference type="SMART" id="SM01204">
    <property type="entry name" value="FIST_C"/>
    <property type="match status" value="1"/>
</dbReference>
<dbReference type="SMART" id="SM00897">
    <property type="entry name" value="FIST"/>
    <property type="match status" value="1"/>
</dbReference>
<dbReference type="SMART" id="SM00052">
    <property type="entry name" value="EAL"/>
    <property type="match status" value="1"/>
</dbReference>
<dbReference type="PANTHER" id="PTHR33121:SF79">
    <property type="entry name" value="CYCLIC DI-GMP PHOSPHODIESTERASE PDED-RELATED"/>
    <property type="match status" value="1"/>
</dbReference>
<dbReference type="InterPro" id="IPR050706">
    <property type="entry name" value="Cyclic-di-GMP_PDE-like"/>
</dbReference>
<dbReference type="Pfam" id="PF10442">
    <property type="entry name" value="FIST_C"/>
    <property type="match status" value="1"/>
</dbReference>
<dbReference type="InterPro" id="IPR029787">
    <property type="entry name" value="Nucleotide_cyclase"/>
</dbReference>
<comment type="caution">
    <text evidence="2">The sequence shown here is derived from an EMBL/GenBank/DDBJ whole genome shotgun (WGS) entry which is preliminary data.</text>
</comment>
<organism evidence="2 3">
    <name type="scientific">Vibrio tritonius</name>
    <dbReference type="NCBI Taxonomy" id="1435069"/>
    <lineage>
        <taxon>Bacteria</taxon>
        <taxon>Pseudomonadati</taxon>
        <taxon>Pseudomonadota</taxon>
        <taxon>Gammaproteobacteria</taxon>
        <taxon>Vibrionales</taxon>
        <taxon>Vibrionaceae</taxon>
        <taxon>Vibrio</taxon>
    </lineage>
</organism>
<dbReference type="Pfam" id="PF00563">
    <property type="entry name" value="EAL"/>
    <property type="match status" value="1"/>
</dbReference>
<dbReference type="Gene3D" id="3.30.70.270">
    <property type="match status" value="1"/>
</dbReference>
<gene>
    <name evidence="2" type="ORF">LDJ79_04800</name>
</gene>
<sequence>MYTSSFVLQPDSAHKELKNILANYPDIPSGQVLIQLFSAQSRSQVQEIAELLLSAIPQAHLIGMSTTQVIRHGDIFDNQTLVAISQFDNAKLTSALVEYGDDEVDDGYQMMNHLDLSSSSQLIFCFADRMNVGGSERFSVFDQHPHSVPISGGTSVPTDQGQWVICGKQCYENAMVAVAVHAEQLLCRVGGYKQWNPIGRAFRVTKANNSYVYGLDNKPIDDVYRHYLSHGESLDCQLVKSFPLVKEGKEDQEVYIPQRFIDGAIEFNAPLMIGDEVRFCFDHPSLTLEQVRSGAHYLREQKPDKIFVYNCVTRLQFMEHNQELLPLQEVSDICGCYCMGEFWHDGSKQRVMHHSMSYVAIREGEFEVQQEPARYVANKGVTAPLFSLIRNAFDDVDLLNRNLEQKVQRQASLLTASYRIDARTGLPNRSVLQEHLHNIQLDEHLLTIKVTNFSQINEKYGYKVGDKLLVDLSVHFQLHINQHISANCHLYAIGVGEWAAIFSSNFKERKIHKLFGEFVDELEHVNFEPYGLPELDYLSVSMCAGLVSRRDFPTQEGDELLLRSIEARRYAYKNNEHFCNAKTLLGQDRVRKEQLKWLSCVSRAVMDNNVLVYSQPIFAAHTREQISQECLVRLEDKGKVILPGRFLPVIAGTHLYTRLSHQLITRIGEYMQDRDDSFSINLSPQDLISDSTLVLIEEMIKRLNNPSRIGLEVLESEQIKDYGRMAEVCNHFRGLGAKIIVDDFGSGYSNIDEIVKLEPQIIKLDGSLIKQLDTDDKQRKITEQLVKLCHVLDAKTVAEFVHNQQVCQICEDIGVDYLQGFYLAEPARLI</sequence>
<dbReference type="Gene3D" id="3.20.20.450">
    <property type="entry name" value="EAL domain"/>
    <property type="match status" value="1"/>
</dbReference>
<evidence type="ECO:0000259" key="1">
    <source>
        <dbReference type="PROSITE" id="PS50883"/>
    </source>
</evidence>
<dbReference type="InterPro" id="IPR019494">
    <property type="entry name" value="FIST_C"/>
</dbReference>
<dbReference type="CDD" id="cd01948">
    <property type="entry name" value="EAL"/>
    <property type="match status" value="1"/>
</dbReference>
<dbReference type="SUPFAM" id="SSF55073">
    <property type="entry name" value="Nucleotide cyclase"/>
    <property type="match status" value="1"/>
</dbReference>
<dbReference type="InterPro" id="IPR043128">
    <property type="entry name" value="Rev_trsase/Diguanyl_cyclase"/>
</dbReference>
<keyword evidence="3" id="KW-1185">Reference proteome</keyword>
<dbReference type="InterPro" id="IPR035919">
    <property type="entry name" value="EAL_sf"/>
</dbReference>
<reference evidence="3" key="1">
    <citation type="submission" date="2023-07" db="EMBL/GenBank/DDBJ databases">
        <title>Molecular identification of indigenous halophilic bacteria isolated from red sea cost, biodegradation of synthetic dyes and assessment of degraded metabolite toxicity.</title>
        <authorList>
            <person name="Chaieb K."/>
            <person name="Altayb H.N."/>
        </authorList>
    </citation>
    <scope>NUCLEOTIDE SEQUENCE [LARGE SCALE GENOMIC DNA]</scope>
    <source>
        <strain evidence="3">K20</strain>
    </source>
</reference>
<evidence type="ECO:0000313" key="2">
    <source>
        <dbReference type="EMBL" id="MCA2015420.1"/>
    </source>
</evidence>
<accession>A0ABS7YIB9</accession>
<dbReference type="Proteomes" id="UP001199044">
    <property type="component" value="Unassembled WGS sequence"/>
</dbReference>
<evidence type="ECO:0000313" key="3">
    <source>
        <dbReference type="Proteomes" id="UP001199044"/>
    </source>
</evidence>
<protein>
    <submittedName>
        <fullName evidence="2">EAL domain-containing protein</fullName>
    </submittedName>
</protein>
<dbReference type="InterPro" id="IPR001633">
    <property type="entry name" value="EAL_dom"/>
</dbReference>
<dbReference type="PANTHER" id="PTHR33121">
    <property type="entry name" value="CYCLIC DI-GMP PHOSPHODIESTERASE PDEF"/>
    <property type="match status" value="1"/>
</dbReference>
<feature type="domain" description="EAL" evidence="1">
    <location>
        <begin position="594"/>
        <end position="830"/>
    </location>
</feature>
<dbReference type="Pfam" id="PF08495">
    <property type="entry name" value="FIST"/>
    <property type="match status" value="1"/>
</dbReference>
<dbReference type="SUPFAM" id="SSF141868">
    <property type="entry name" value="EAL domain-like"/>
    <property type="match status" value="1"/>
</dbReference>
<dbReference type="RefSeq" id="WP_225249777.1">
    <property type="nucleotide sequence ID" value="NZ_JAIWIU010000026.1"/>
</dbReference>
<name>A0ABS7YIB9_9VIBR</name>
<dbReference type="PROSITE" id="PS50883">
    <property type="entry name" value="EAL"/>
    <property type="match status" value="1"/>
</dbReference>
<dbReference type="InterPro" id="IPR013702">
    <property type="entry name" value="FIST_domain_N"/>
</dbReference>
<proteinExistence type="predicted"/>
<dbReference type="InterPro" id="IPR000160">
    <property type="entry name" value="GGDEF_dom"/>
</dbReference>
<dbReference type="EMBL" id="JAIWIU010000026">
    <property type="protein sequence ID" value="MCA2015420.1"/>
    <property type="molecule type" value="Genomic_DNA"/>
</dbReference>
<dbReference type="Pfam" id="PF00990">
    <property type="entry name" value="GGDEF"/>
    <property type="match status" value="1"/>
</dbReference>